<evidence type="ECO:0000313" key="2">
    <source>
        <dbReference type="Proteomes" id="UP000373449"/>
    </source>
</evidence>
<proteinExistence type="predicted"/>
<accession>A0A484ZV96</accession>
<reference evidence="1 2" key="1">
    <citation type="submission" date="2019-03" db="EMBL/GenBank/DDBJ databases">
        <authorList>
            <consortium name="Pathogen Informatics"/>
        </authorList>
    </citation>
    <scope>NUCLEOTIDE SEQUENCE [LARGE SCALE GENOMIC DNA]</scope>
    <source>
        <strain evidence="1 2">NCTC12282</strain>
    </source>
</reference>
<dbReference type="InterPro" id="IPR038706">
    <property type="entry name" value="Type_VI_SciN-like_sf"/>
</dbReference>
<organism evidence="1 2">
    <name type="scientific">Budvicia aquatica</name>
    <dbReference type="NCBI Taxonomy" id="82979"/>
    <lineage>
        <taxon>Bacteria</taxon>
        <taxon>Pseudomonadati</taxon>
        <taxon>Pseudomonadota</taxon>
        <taxon>Gammaproteobacteria</taxon>
        <taxon>Enterobacterales</taxon>
        <taxon>Budviciaceae</taxon>
        <taxon>Budvicia</taxon>
    </lineage>
</organism>
<dbReference type="EMBL" id="CAADJA010000002">
    <property type="protein sequence ID" value="VFS52422.1"/>
    <property type="molecule type" value="Genomic_DNA"/>
</dbReference>
<dbReference type="InterPro" id="IPR017734">
    <property type="entry name" value="T6SS_SciN"/>
</dbReference>
<dbReference type="PANTHER" id="PTHR37625:SF5">
    <property type="entry name" value="LIPOPROTEIN"/>
    <property type="match status" value="1"/>
</dbReference>
<evidence type="ECO:0000313" key="1">
    <source>
        <dbReference type="EMBL" id="VFS52422.1"/>
    </source>
</evidence>
<name>A0A484ZV96_9GAMM</name>
<dbReference type="PROSITE" id="PS51257">
    <property type="entry name" value="PROKAR_LIPOPROTEIN"/>
    <property type="match status" value="1"/>
</dbReference>
<dbReference type="Pfam" id="PF12790">
    <property type="entry name" value="T6SS-SciN"/>
    <property type="match status" value="1"/>
</dbReference>
<dbReference type="PANTHER" id="PTHR37625">
    <property type="entry name" value="OUTER MEMBRANE LIPOPROTEIN-RELATED"/>
    <property type="match status" value="1"/>
</dbReference>
<dbReference type="AlphaFoldDB" id="A0A484ZV96"/>
<dbReference type="NCBIfam" id="TIGR03352">
    <property type="entry name" value="VI_chp_3"/>
    <property type="match status" value="1"/>
</dbReference>
<dbReference type="RefSeq" id="WP_029094494.1">
    <property type="nucleotide sequence ID" value="NZ_CAADJA010000002.1"/>
</dbReference>
<sequence length="178" mass="20177">MPSIHRYLLPLFFMVVVALLTGCETTQKIVEVIKDPNVPVGYPSKNPTEISLTLVSEPDLNPNQSGEPTPIELQVVYLNDDSKFSSIDYDQILNDGPEKALGKNYVNHQDYSLLPGQFKSLPPIKLDAETRFIGIIAHYSYIDDSQWYDIIDVESVGKKENIMIHARADRVEIRKEDK</sequence>
<dbReference type="Gene3D" id="2.60.40.4150">
    <property type="entry name" value="Type VI secretion system, lipoprotein SciN"/>
    <property type="match status" value="1"/>
</dbReference>
<dbReference type="Proteomes" id="UP000373449">
    <property type="component" value="Unassembled WGS sequence"/>
</dbReference>
<gene>
    <name evidence="1" type="ORF">NCTC12282_05825</name>
</gene>
<protein>
    <submittedName>
        <fullName evidence="1">Uncharacterized protein conserved in bacteria</fullName>
    </submittedName>
</protein>